<protein>
    <submittedName>
        <fullName evidence="5">O-methyltransferase 1</fullName>
    </submittedName>
</protein>
<accession>A0AAD4PC22</accession>
<dbReference type="SUPFAM" id="SSF53335">
    <property type="entry name" value="S-adenosyl-L-methionine-dependent methyltransferases"/>
    <property type="match status" value="1"/>
</dbReference>
<evidence type="ECO:0000256" key="2">
    <source>
        <dbReference type="ARBA" id="ARBA00022679"/>
    </source>
</evidence>
<dbReference type="Pfam" id="PF00891">
    <property type="entry name" value="Methyltransf_2"/>
    <property type="match status" value="1"/>
</dbReference>
<feature type="domain" description="O-methyltransferase C-terminal" evidence="4">
    <location>
        <begin position="2"/>
        <end position="186"/>
    </location>
</feature>
<dbReference type="PROSITE" id="PS51683">
    <property type="entry name" value="SAM_OMT_II"/>
    <property type="match status" value="1"/>
</dbReference>
<dbReference type="Proteomes" id="UP001190926">
    <property type="component" value="Unassembled WGS sequence"/>
</dbReference>
<evidence type="ECO:0000259" key="4">
    <source>
        <dbReference type="Pfam" id="PF00891"/>
    </source>
</evidence>
<dbReference type="PANTHER" id="PTHR11746">
    <property type="entry name" value="O-METHYLTRANSFERASE"/>
    <property type="match status" value="1"/>
</dbReference>
<sequence length="204" mass="23029">MTGFEYPATDPRYNEIFNQAMCQQSTMFMHQILELYNGFEGVKSLVDVGGGIGASLKIIVAKYPSINTINFDLDHVIQHDPSHRGGENVSGDMFVSVPKSDVIFMKWISHNWSDGHCLKLLKDCHEALPEKGKVIIADRIILEIPKKDPLVSIDLAADVLMFTLFPGGRERTEAEFQALTKASGFKHFRKLCCAFNTWIMELYK</sequence>
<dbReference type="InterPro" id="IPR029063">
    <property type="entry name" value="SAM-dependent_MTases_sf"/>
</dbReference>
<dbReference type="AlphaFoldDB" id="A0AAD4PC22"/>
<evidence type="ECO:0000313" key="6">
    <source>
        <dbReference type="Proteomes" id="UP001190926"/>
    </source>
</evidence>
<evidence type="ECO:0000256" key="3">
    <source>
        <dbReference type="ARBA" id="ARBA00022691"/>
    </source>
</evidence>
<evidence type="ECO:0000256" key="1">
    <source>
        <dbReference type="ARBA" id="ARBA00022603"/>
    </source>
</evidence>
<dbReference type="InterPro" id="IPR001077">
    <property type="entry name" value="COMT_C"/>
</dbReference>
<dbReference type="EMBL" id="SDAM02000050">
    <property type="protein sequence ID" value="KAH6834428.1"/>
    <property type="molecule type" value="Genomic_DNA"/>
</dbReference>
<keyword evidence="6" id="KW-1185">Reference proteome</keyword>
<reference evidence="5 6" key="1">
    <citation type="journal article" date="2021" name="Nat. Commun.">
        <title>Incipient diploidization of the medicinal plant Perilla within 10,000 years.</title>
        <authorList>
            <person name="Zhang Y."/>
            <person name="Shen Q."/>
            <person name="Leng L."/>
            <person name="Zhang D."/>
            <person name="Chen S."/>
            <person name="Shi Y."/>
            <person name="Ning Z."/>
            <person name="Chen S."/>
        </authorList>
    </citation>
    <scope>NUCLEOTIDE SEQUENCE [LARGE SCALE GENOMIC DNA]</scope>
    <source>
        <strain evidence="6">cv. PC099</strain>
    </source>
</reference>
<evidence type="ECO:0000313" key="5">
    <source>
        <dbReference type="EMBL" id="KAH6834428.1"/>
    </source>
</evidence>
<gene>
    <name evidence="5" type="ORF">C2S53_004163</name>
</gene>
<dbReference type="GO" id="GO:0032259">
    <property type="term" value="P:methylation"/>
    <property type="evidence" value="ECO:0007669"/>
    <property type="project" value="UniProtKB-KW"/>
</dbReference>
<dbReference type="Gene3D" id="3.40.50.150">
    <property type="entry name" value="Vaccinia Virus protein VP39"/>
    <property type="match status" value="1"/>
</dbReference>
<comment type="caution">
    <text evidence="5">The sequence shown here is derived from an EMBL/GenBank/DDBJ whole genome shotgun (WGS) entry which is preliminary data.</text>
</comment>
<keyword evidence="2" id="KW-0808">Transferase</keyword>
<organism evidence="5 6">
    <name type="scientific">Perilla frutescens var. hirtella</name>
    <name type="common">Perilla citriodora</name>
    <name type="synonym">Perilla setoyensis</name>
    <dbReference type="NCBI Taxonomy" id="608512"/>
    <lineage>
        <taxon>Eukaryota</taxon>
        <taxon>Viridiplantae</taxon>
        <taxon>Streptophyta</taxon>
        <taxon>Embryophyta</taxon>
        <taxon>Tracheophyta</taxon>
        <taxon>Spermatophyta</taxon>
        <taxon>Magnoliopsida</taxon>
        <taxon>eudicotyledons</taxon>
        <taxon>Gunneridae</taxon>
        <taxon>Pentapetalae</taxon>
        <taxon>asterids</taxon>
        <taxon>lamiids</taxon>
        <taxon>Lamiales</taxon>
        <taxon>Lamiaceae</taxon>
        <taxon>Nepetoideae</taxon>
        <taxon>Elsholtzieae</taxon>
        <taxon>Perilla</taxon>
    </lineage>
</organism>
<keyword evidence="1" id="KW-0489">Methyltransferase</keyword>
<keyword evidence="3" id="KW-0949">S-adenosyl-L-methionine</keyword>
<name>A0AAD4PC22_PERFH</name>
<proteinExistence type="predicted"/>
<dbReference type="GO" id="GO:0008171">
    <property type="term" value="F:O-methyltransferase activity"/>
    <property type="evidence" value="ECO:0007669"/>
    <property type="project" value="InterPro"/>
</dbReference>
<dbReference type="InterPro" id="IPR016461">
    <property type="entry name" value="COMT-like"/>
</dbReference>